<feature type="non-terminal residue" evidence="3">
    <location>
        <position position="1"/>
    </location>
</feature>
<dbReference type="PANTHER" id="PTHR23272:SF161">
    <property type="entry name" value="ZINC FINGER BED DOMAIN-CONTAINING PROTEIN RICESLEEPER 1-LIKE"/>
    <property type="match status" value="1"/>
</dbReference>
<gene>
    <name evidence="3" type="ORF">F511_26760</name>
</gene>
<dbReference type="EMBL" id="KV016232">
    <property type="protein sequence ID" value="KZV20002.1"/>
    <property type="molecule type" value="Genomic_DNA"/>
</dbReference>
<dbReference type="GO" id="GO:0003677">
    <property type="term" value="F:DNA binding"/>
    <property type="evidence" value="ECO:0007669"/>
    <property type="project" value="InterPro"/>
</dbReference>
<dbReference type="Proteomes" id="UP000250235">
    <property type="component" value="Unassembled WGS sequence"/>
</dbReference>
<evidence type="ECO:0000313" key="4">
    <source>
        <dbReference type="Proteomes" id="UP000250235"/>
    </source>
</evidence>
<evidence type="ECO:0000313" key="3">
    <source>
        <dbReference type="EMBL" id="KZV20002.1"/>
    </source>
</evidence>
<sequence>DWENAKAFVHFLKKFYDATLELSASKSPTSQLIYQSLIALQVEIERKRLDDSDPTLKKVAHAMKLKFDKYWGNWDNMNPSIFIANVLDPRNKLQMIKVSIIKFGGTATMIQEFVNKVKLELVNLWMEYKCINDMLYIESQSMQLERDGGGSGMSSAGGGLCDELFDDVDAQNEEEQLLEISNEVDKYLADEIEKRSNQYFNLLEWWKGNETRYPIISMIAKDIFAIPSSTVASEAAFSDPFRSCLSPKMVEALVCTSDWLRAEEFSFWKDPTDDDLELYEEIEKSKSIFYLSLNVYNFC</sequence>
<name>A0A2Z7AG03_9LAMI</name>
<dbReference type="Pfam" id="PF05699">
    <property type="entry name" value="Dimer_Tnp_hAT"/>
    <property type="match status" value="1"/>
</dbReference>
<evidence type="ECO:0000259" key="1">
    <source>
        <dbReference type="Pfam" id="PF05699"/>
    </source>
</evidence>
<dbReference type="GO" id="GO:0046983">
    <property type="term" value="F:protein dimerization activity"/>
    <property type="evidence" value="ECO:0007669"/>
    <property type="project" value="InterPro"/>
</dbReference>
<accession>A0A2Z7AG03</accession>
<dbReference type="InterPro" id="IPR012337">
    <property type="entry name" value="RNaseH-like_sf"/>
</dbReference>
<dbReference type="SUPFAM" id="SSF53098">
    <property type="entry name" value="Ribonuclease H-like"/>
    <property type="match status" value="1"/>
</dbReference>
<dbReference type="OrthoDB" id="1732950at2759"/>
<dbReference type="InterPro" id="IPR025525">
    <property type="entry name" value="hAT-like_transposase_RNase-H"/>
</dbReference>
<keyword evidence="4" id="KW-1185">Reference proteome</keyword>
<feature type="domain" description="hAT-like transposase RNase-H fold" evidence="2">
    <location>
        <begin position="23"/>
        <end position="128"/>
    </location>
</feature>
<organism evidence="3 4">
    <name type="scientific">Dorcoceras hygrometricum</name>
    <dbReference type="NCBI Taxonomy" id="472368"/>
    <lineage>
        <taxon>Eukaryota</taxon>
        <taxon>Viridiplantae</taxon>
        <taxon>Streptophyta</taxon>
        <taxon>Embryophyta</taxon>
        <taxon>Tracheophyta</taxon>
        <taxon>Spermatophyta</taxon>
        <taxon>Magnoliopsida</taxon>
        <taxon>eudicotyledons</taxon>
        <taxon>Gunneridae</taxon>
        <taxon>Pentapetalae</taxon>
        <taxon>asterids</taxon>
        <taxon>lamiids</taxon>
        <taxon>Lamiales</taxon>
        <taxon>Gesneriaceae</taxon>
        <taxon>Didymocarpoideae</taxon>
        <taxon>Trichosporeae</taxon>
        <taxon>Loxocarpinae</taxon>
        <taxon>Dorcoceras</taxon>
    </lineage>
</organism>
<evidence type="ECO:0008006" key="5">
    <source>
        <dbReference type="Google" id="ProtNLM"/>
    </source>
</evidence>
<dbReference type="InterPro" id="IPR008906">
    <property type="entry name" value="HATC_C_dom"/>
</dbReference>
<reference evidence="3 4" key="1">
    <citation type="journal article" date="2015" name="Proc. Natl. Acad. Sci. U.S.A.">
        <title>The resurrection genome of Boea hygrometrica: A blueprint for survival of dehydration.</title>
        <authorList>
            <person name="Xiao L."/>
            <person name="Yang G."/>
            <person name="Zhang L."/>
            <person name="Yang X."/>
            <person name="Zhao S."/>
            <person name="Ji Z."/>
            <person name="Zhou Q."/>
            <person name="Hu M."/>
            <person name="Wang Y."/>
            <person name="Chen M."/>
            <person name="Xu Y."/>
            <person name="Jin H."/>
            <person name="Xiao X."/>
            <person name="Hu G."/>
            <person name="Bao F."/>
            <person name="Hu Y."/>
            <person name="Wan P."/>
            <person name="Li L."/>
            <person name="Deng X."/>
            <person name="Kuang T."/>
            <person name="Xiang C."/>
            <person name="Zhu J.K."/>
            <person name="Oliver M.J."/>
            <person name="He Y."/>
        </authorList>
    </citation>
    <scope>NUCLEOTIDE SEQUENCE [LARGE SCALE GENOMIC DNA]</scope>
    <source>
        <strain evidence="4">cv. XS01</strain>
    </source>
</reference>
<dbReference type="PANTHER" id="PTHR23272">
    <property type="entry name" value="BED FINGER-RELATED"/>
    <property type="match status" value="1"/>
</dbReference>
<proteinExistence type="predicted"/>
<feature type="domain" description="HAT C-terminal dimerisation" evidence="1">
    <location>
        <begin position="183"/>
        <end position="260"/>
    </location>
</feature>
<dbReference type="Pfam" id="PF14372">
    <property type="entry name" value="hAT-like_RNase-H"/>
    <property type="match status" value="1"/>
</dbReference>
<evidence type="ECO:0000259" key="2">
    <source>
        <dbReference type="Pfam" id="PF14372"/>
    </source>
</evidence>
<dbReference type="AlphaFoldDB" id="A0A2Z7AG03"/>
<protein>
    <recommendedName>
        <fullName evidence="5">HAT C-terminal dimerisation domain-containing protein</fullName>
    </recommendedName>
</protein>